<dbReference type="EMBL" id="BK032609">
    <property type="protein sequence ID" value="DAF51087.1"/>
    <property type="molecule type" value="Genomic_DNA"/>
</dbReference>
<proteinExistence type="predicted"/>
<name>A0A8S5SK82_9CAUD</name>
<accession>A0A8S5SK82</accession>
<protein>
    <submittedName>
        <fullName evidence="1">Tail protein</fullName>
    </submittedName>
</protein>
<organism evidence="1">
    <name type="scientific">Siphoviridae sp. ctFPV4</name>
    <dbReference type="NCBI Taxonomy" id="2827819"/>
    <lineage>
        <taxon>Viruses</taxon>
        <taxon>Duplodnaviria</taxon>
        <taxon>Heunggongvirae</taxon>
        <taxon>Uroviricota</taxon>
        <taxon>Caudoviricetes</taxon>
    </lineage>
</organism>
<evidence type="ECO:0000313" key="1">
    <source>
        <dbReference type="EMBL" id="DAF51087.1"/>
    </source>
</evidence>
<reference evidence="1" key="1">
    <citation type="journal article" date="2021" name="Proc. Natl. Acad. Sci. U.S.A.">
        <title>A Catalog of Tens of Thousands of Viruses from Human Metagenomes Reveals Hidden Associations with Chronic Diseases.</title>
        <authorList>
            <person name="Tisza M.J."/>
            <person name="Buck C.B."/>
        </authorList>
    </citation>
    <scope>NUCLEOTIDE SEQUENCE</scope>
    <source>
        <strain evidence="1">CtFPV4</strain>
    </source>
</reference>
<sequence>MMRETIYINGKDIRDFGAEGQRDYTISGTQVTNEYFQGRNRTSYVVLASFFGMKTIQFTLVFSAKTRHEALLNKSCLDALLFGKPEIYMPDGFYYSCILNSIGDIEWQGQDGNLMLAIASYQLTGMQHGELVTVLGDDFICASTMEKTDCILSVTVSQAAETYALGGAIFHDVAAGEKLVFDGINKRILRNGAPGAANVEWINFPSLAPGKNSVTAADPVTVEYYPTYM</sequence>